<dbReference type="InterPro" id="IPR000550">
    <property type="entry name" value="Hppk"/>
</dbReference>
<dbReference type="EMBL" id="AABEKY010000017">
    <property type="protein sequence ID" value="EAG9388855.1"/>
    <property type="molecule type" value="Genomic_DNA"/>
</dbReference>
<evidence type="ECO:0000313" key="27">
    <source>
        <dbReference type="Proteomes" id="UP000365297"/>
    </source>
</evidence>
<dbReference type="Proteomes" id="UP000548278">
    <property type="component" value="Unassembled WGS sequence"/>
</dbReference>
<dbReference type="EMBL" id="AABDGJ010000001">
    <property type="protein sequence ID" value="EAG6989474.1"/>
    <property type="molecule type" value="Genomic_DNA"/>
</dbReference>
<evidence type="ECO:0000313" key="30">
    <source>
        <dbReference type="Proteomes" id="UP000427828"/>
    </source>
</evidence>
<dbReference type="GO" id="GO:0003848">
    <property type="term" value="F:2-amino-4-hydroxy-6-hydroxymethyldihydropteridine diphosphokinase activity"/>
    <property type="evidence" value="ECO:0007669"/>
    <property type="project" value="UniProtKB-EC"/>
</dbReference>
<dbReference type="Proteomes" id="UP000522199">
    <property type="component" value="Unassembled WGS sequence"/>
</dbReference>
<keyword evidence="5" id="KW-0547">Nucleotide-binding</keyword>
<keyword evidence="4 14" id="KW-0808">Transferase</keyword>
<dbReference type="Proteomes" id="UP000427828">
    <property type="component" value="Unassembled WGS sequence"/>
</dbReference>
<reference evidence="21 31" key="6">
    <citation type="submission" date="2019-08" db="EMBL/GenBank/DDBJ databases">
        <authorList>
            <person name="Ashton P.M."/>
            <person name="Dallman T."/>
            <person name="Nair S."/>
            <person name="De Pinna E."/>
            <person name="Peters T."/>
            <person name="Grant K."/>
        </authorList>
    </citation>
    <scope>NUCLEOTIDE SEQUENCE [LARGE SCALE GENOMIC DNA]</scope>
    <source>
        <strain evidence="21 31">788324</strain>
    </source>
</reference>
<evidence type="ECO:0000313" key="20">
    <source>
        <dbReference type="EMBL" id="ECY9783145.1"/>
    </source>
</evidence>
<evidence type="ECO:0000313" key="38">
    <source>
        <dbReference type="Proteomes" id="UP000548278"/>
    </source>
</evidence>
<dbReference type="UniPathway" id="UPA00077">
    <property type="reaction ID" value="UER00155"/>
</dbReference>
<evidence type="ECO:0000313" key="15">
    <source>
        <dbReference type="EMBL" id="EAG4461729.1"/>
    </source>
</evidence>
<evidence type="ECO:0000256" key="8">
    <source>
        <dbReference type="ARBA" id="ARBA00022909"/>
    </source>
</evidence>
<name>A0A0B8R2G0_LISMN</name>
<feature type="domain" description="7,8-dihydro-6-hydroxymethylpterin-pyrophosphokinase" evidence="9">
    <location>
        <begin position="88"/>
        <end position="99"/>
    </location>
</feature>
<keyword evidence="7" id="KW-0067">ATP-binding</keyword>
<dbReference type="EMBL" id="AALGDA010000025">
    <property type="protein sequence ID" value="ECY9783145.1"/>
    <property type="molecule type" value="Genomic_DNA"/>
</dbReference>
<dbReference type="Proteomes" id="UP000489121">
    <property type="component" value="Unassembled WGS sequence"/>
</dbReference>
<dbReference type="Gene3D" id="3.30.70.560">
    <property type="entry name" value="7,8-Dihydro-6-hydroxymethylpterin-pyrophosphokinase HPPK"/>
    <property type="match status" value="1"/>
</dbReference>
<dbReference type="Proteomes" id="UP000528151">
    <property type="component" value="Unassembled WGS sequence"/>
</dbReference>
<dbReference type="EMBL" id="AABATR010000002">
    <property type="protein sequence ID" value="EAG1893225.1"/>
    <property type="molecule type" value="Genomic_DNA"/>
</dbReference>
<evidence type="ECO:0000256" key="6">
    <source>
        <dbReference type="ARBA" id="ARBA00022777"/>
    </source>
</evidence>
<evidence type="ECO:0000313" key="32">
    <source>
        <dbReference type="Proteomes" id="UP000478682"/>
    </source>
</evidence>
<reference evidence="27 28" key="4">
    <citation type="submission" date="2018-06" db="EMBL/GenBank/DDBJ databases">
        <authorList>
            <consortium name="GenomeTrakr: Next Generation Sequencing Network for Food Pathogen Tracability"/>
        </authorList>
    </citation>
    <scope>NUCLEOTIDE SEQUENCE [LARGE SCALE GENOMIC DNA]</scope>
    <source>
        <strain evidence="11 28">CFSAN008042</strain>
        <strain evidence="15 36">CFSAN063727</strain>
        <strain evidence="10 27">FDA00007096</strain>
        <strain evidence="12 29">FDA00008584</strain>
        <strain evidence="19 30">FLAG-51482A</strain>
        <strain evidence="18 35">LS1344</strain>
    </source>
</reference>
<evidence type="ECO:0000313" key="29">
    <source>
        <dbReference type="Proteomes" id="UP000403352"/>
    </source>
</evidence>
<dbReference type="EMBL" id="AALAQH010000009">
    <property type="protein sequence ID" value="ECX6925687.1"/>
    <property type="molecule type" value="Genomic_DNA"/>
</dbReference>
<dbReference type="EMBL" id="QXLS01000014">
    <property type="protein sequence ID" value="RKA04701.1"/>
    <property type="molecule type" value="Genomic_DNA"/>
</dbReference>
<dbReference type="KEGG" id="lmv:Y193_00085"/>
<evidence type="ECO:0000313" key="23">
    <source>
        <dbReference type="EMBL" id="NYA02988.1"/>
    </source>
</evidence>
<dbReference type="Proteomes" id="UP000467536">
    <property type="component" value="Unassembled WGS sequence"/>
</dbReference>
<evidence type="ECO:0000313" key="19">
    <source>
        <dbReference type="EMBL" id="ECX6925687.1"/>
    </source>
</evidence>
<dbReference type="EMBL" id="AANEHK010000013">
    <property type="protein sequence ID" value="EDO0986905.1"/>
    <property type="molecule type" value="Genomic_DNA"/>
</dbReference>
<evidence type="ECO:0000313" key="18">
    <source>
        <dbReference type="EMBL" id="EAH4243221.1"/>
    </source>
</evidence>
<keyword evidence="8" id="KW-0289">Folate biosynthesis</keyword>
<dbReference type="EMBL" id="JACAVN010000018">
    <property type="protein sequence ID" value="NYA02988.1"/>
    <property type="molecule type" value="Genomic_DNA"/>
</dbReference>
<evidence type="ECO:0000313" key="24">
    <source>
        <dbReference type="EMBL" id="RKA04701.1"/>
    </source>
</evidence>
<dbReference type="Proteomes" id="UP000840039">
    <property type="component" value="Unassembled WGS sequence"/>
</dbReference>
<evidence type="ECO:0000313" key="28">
    <source>
        <dbReference type="Proteomes" id="UP000368512"/>
    </source>
</evidence>
<dbReference type="KEGG" id="lmok:CQ02_01205"/>
<proteinExistence type="predicted"/>
<evidence type="ECO:0000313" key="11">
    <source>
        <dbReference type="EMBL" id="EAC7482021.1"/>
    </source>
</evidence>
<protein>
    <recommendedName>
        <fullName evidence="3">2-amino-4-hydroxy-6-hydroxymethyldihydropteridine diphosphokinase</fullName>
        <ecNumber evidence="3">2.7.6.3</ecNumber>
    </recommendedName>
</protein>
<evidence type="ECO:0000313" key="16">
    <source>
        <dbReference type="EMBL" id="EAG6989474.1"/>
    </source>
</evidence>
<dbReference type="PROSITE" id="PS00794">
    <property type="entry name" value="HPPK"/>
    <property type="match status" value="1"/>
</dbReference>
<evidence type="ECO:0000256" key="4">
    <source>
        <dbReference type="ARBA" id="ARBA00022679"/>
    </source>
</evidence>
<dbReference type="AlphaFoldDB" id="A0A0B8R2G0"/>
<reference evidence="23 37" key="8">
    <citation type="submission" date="2020-06" db="EMBL/GenBank/DDBJ databases">
        <title>Two Listeria outbreaks in Switzerland in 2018 and 2020.</title>
        <authorList>
            <person name="Stevens M.J.A."/>
            <person name="Bloemberg G."/>
            <person name="Nusch-Inderbinnen M."/>
            <person name="Stephan R."/>
        </authorList>
    </citation>
    <scope>NUCLEOTIDE SEQUENCE [LARGE SCALE GENOMIC DNA]</scope>
    <source>
        <strain evidence="23 37">N18-0707</strain>
    </source>
</reference>
<dbReference type="EMBL" id="AABGUK010000006">
    <property type="protein sequence ID" value="EAH4243221.1"/>
    <property type="molecule type" value="Genomic_DNA"/>
</dbReference>
<evidence type="ECO:0000313" key="26">
    <source>
        <dbReference type="Proteomes" id="UP000336166"/>
    </source>
</evidence>
<reference evidence="24 25" key="1">
    <citation type="journal article" date="2018" name="BMC Genomics">
        <title>Genes significantly associated with lineage II food isolates of Listeria monocytogenes.</title>
        <authorList>
            <person name="Pirone-Davies C."/>
            <person name="Chen Y."/>
            <person name="Pightling A."/>
            <person name="Ryan G."/>
            <person name="Wang Y."/>
            <person name="Yao K."/>
            <person name="Hoffmann M."/>
            <person name="Allard M.W."/>
        </authorList>
    </citation>
    <scope>NUCLEOTIDE SEQUENCE [LARGE SCALE GENOMIC DNA]</scope>
    <source>
        <strain evidence="24 25">PNUSAL000550</strain>
    </source>
</reference>
<dbReference type="SUPFAM" id="SSF55083">
    <property type="entry name" value="6-hydroxymethyl-7,8-dihydropterin pyrophosphokinase, HPPK"/>
    <property type="match status" value="1"/>
</dbReference>
<comment type="pathway">
    <text evidence="2">Cofactor biosynthesis; tetrahydrofolate biosynthesis; 2-amino-4-hydroxy-6-hydroxymethyl-7,8-dihydropteridine diphosphate from 7,8-dihydroneopterin triphosphate: step 4/4.</text>
</comment>
<dbReference type="Proteomes" id="UP000336166">
    <property type="component" value="Unassembled WGS sequence"/>
</dbReference>
<reference evidence="26 32" key="3">
    <citation type="submission" date="2018-06" db="EMBL/GenBank/DDBJ databases">
        <authorList>
            <consortium name="PulseNet: The National Subtyping Network for Foodborne Disease Surveillance"/>
            <person name="Tarr C.L."/>
            <person name="Trees E."/>
            <person name="Katz L.S."/>
            <person name="Carleton-Romer H.A."/>
            <person name="Stroika S."/>
            <person name="Kucerova Z."/>
            <person name="Roache K.F."/>
            <person name="Sabol A.L."/>
            <person name="Besser J."/>
            <person name="Gerner-Smidt P."/>
        </authorList>
    </citation>
    <scope>NUCLEOTIDE SEQUENCE [LARGE SCALE GENOMIC DNA]</scope>
    <source>
        <strain evidence="13 26">PNUSAL000134</strain>
        <strain evidence="14 32">PNUSAL002298</strain>
        <strain evidence="20 33">PNUSAL005692</strain>
    </source>
</reference>
<gene>
    <name evidence="14" type="primary">folK</name>
    <name evidence="24" type="synonym">folk</name>
    <name evidence="16" type="ORF">AB917_02535</name>
    <name evidence="10" type="ORF">ARY78_14245</name>
    <name evidence="14" type="ORF">BB997_06335</name>
    <name evidence="19" type="ORF">BCZ19_13470</name>
    <name evidence="15" type="ORF">CA369_05465</name>
    <name evidence="17" type="ORF">CW845_15275</name>
    <name evidence="11" type="ORF">DQ70_15155</name>
    <name evidence="24" type="ORF">DYZ80_03090</name>
    <name evidence="18" type="ORF">E5F58_14615</name>
    <name evidence="20" type="ORF">F6515_09065</name>
    <name evidence="21" type="ORF">FV747_12955</name>
    <name evidence="22" type="ORF">GHH22_16370</name>
    <name evidence="23" type="ORF">HZJ64_14265</name>
    <name evidence="12" type="ORF">QD52_06625</name>
    <name evidence="13" type="ORF">Y261_14920</name>
</gene>
<reference evidence="34 38" key="5">
    <citation type="submission" date="2019-04" db="EMBL/GenBank/DDBJ databases">
        <authorList>
            <consortium name="GenomeTrakr network: Whole genome sequencing for foodborne pathogen traceback"/>
        </authorList>
    </citation>
    <scope>NUCLEOTIDE SEQUENCE [LARGE SCALE GENOMIC DNA]</scope>
    <source>
        <strain evidence="16 38">CFSAN004300</strain>
        <strain evidence="17 34">CFSAN072474</strain>
    </source>
</reference>
<dbReference type="Proteomes" id="UP000527632">
    <property type="component" value="Unassembled WGS sequence"/>
</dbReference>
<dbReference type="EC" id="2.7.6.3" evidence="3"/>
<reference evidence="22" key="2">
    <citation type="journal article" date="2018" name="Genome Biol.">
        <title>SKESA: strategic k-mer extension for scrupulous assemblies.</title>
        <authorList>
            <person name="Souvorov A."/>
            <person name="Agarwala R."/>
            <person name="Lipman D.J."/>
        </authorList>
    </citation>
    <scope>NUCLEOTIDE SEQUENCE [LARGE SCALE GENOMIC DNA]</scope>
    <source>
        <strain evidence="22">09CEB371LM</strain>
    </source>
</reference>
<evidence type="ECO:0000313" key="21">
    <source>
        <dbReference type="EMBL" id="EDO0986905.1"/>
    </source>
</evidence>
<comment type="caution">
    <text evidence="14">The sequence shown here is derived from an EMBL/GenBank/DDBJ whole genome shotgun (WGS) entry which is preliminary data.</text>
</comment>
<dbReference type="GO" id="GO:0016301">
    <property type="term" value="F:kinase activity"/>
    <property type="evidence" value="ECO:0007669"/>
    <property type="project" value="UniProtKB-KW"/>
</dbReference>
<dbReference type="Proteomes" id="UP000478682">
    <property type="component" value="Unassembled WGS sequence"/>
</dbReference>
<evidence type="ECO:0000256" key="5">
    <source>
        <dbReference type="ARBA" id="ARBA00022741"/>
    </source>
</evidence>
<evidence type="ECO:0000313" key="14">
    <source>
        <dbReference type="EMBL" id="EAG1893225.1"/>
    </source>
</evidence>
<evidence type="ECO:0000313" key="25">
    <source>
        <dbReference type="Proteomes" id="UP000272537"/>
    </source>
</evidence>
<organism evidence="14 32">
    <name type="scientific">Listeria monocytogenes</name>
    <dbReference type="NCBI Taxonomy" id="1639"/>
    <lineage>
        <taxon>Bacteria</taxon>
        <taxon>Bacillati</taxon>
        <taxon>Bacillota</taxon>
        <taxon>Bacilli</taxon>
        <taxon>Bacillales</taxon>
        <taxon>Listeriaceae</taxon>
        <taxon>Listeria</taxon>
    </lineage>
</organism>
<evidence type="ECO:0000313" key="35">
    <source>
        <dbReference type="Proteomes" id="UP000527632"/>
    </source>
</evidence>
<evidence type="ECO:0000313" key="10">
    <source>
        <dbReference type="EMBL" id="EAC5551592.1"/>
    </source>
</evidence>
<dbReference type="Pfam" id="PF01288">
    <property type="entry name" value="HPPK"/>
    <property type="match status" value="1"/>
</dbReference>
<dbReference type="GO" id="GO:0046654">
    <property type="term" value="P:tetrahydrofolate biosynthetic process"/>
    <property type="evidence" value="ECO:0007669"/>
    <property type="project" value="UniProtKB-UniPathway"/>
</dbReference>
<evidence type="ECO:0000313" key="13">
    <source>
        <dbReference type="EMBL" id="EAE2355627.1"/>
    </source>
</evidence>
<dbReference type="Proteomes" id="UP000368512">
    <property type="component" value="Unassembled WGS sequence"/>
</dbReference>
<accession>A0A0B8R2G0</accession>
<evidence type="ECO:0000313" key="22">
    <source>
        <dbReference type="EMBL" id="HAA8054713.1"/>
    </source>
</evidence>
<evidence type="ECO:0000313" key="34">
    <source>
        <dbReference type="Proteomes" id="UP000522199"/>
    </source>
</evidence>
<dbReference type="EMBL" id="DAAEEB010000021">
    <property type="protein sequence ID" value="HAA8054713.1"/>
    <property type="molecule type" value="Genomic_DNA"/>
</dbReference>
<dbReference type="InterPro" id="IPR035907">
    <property type="entry name" value="Hppk_sf"/>
</dbReference>
<reference evidence="22" key="7">
    <citation type="submission" date="2019-10" db="EMBL/GenBank/DDBJ databases">
        <authorList>
            <consortium name="NCBI Pathogen Detection Project"/>
        </authorList>
    </citation>
    <scope>NUCLEOTIDE SEQUENCE</scope>
    <source>
        <strain evidence="22">09CEB371LM</strain>
    </source>
</reference>
<dbReference type="GO" id="GO:0046656">
    <property type="term" value="P:folic acid biosynthetic process"/>
    <property type="evidence" value="ECO:0007669"/>
    <property type="project" value="UniProtKB-KW"/>
</dbReference>
<dbReference type="Proteomes" id="UP000544530">
    <property type="component" value="Unassembled WGS sequence"/>
</dbReference>
<evidence type="ECO:0000256" key="1">
    <source>
        <dbReference type="ARBA" id="ARBA00000198"/>
    </source>
</evidence>
<evidence type="ECO:0000313" key="33">
    <source>
        <dbReference type="Proteomes" id="UP000489121"/>
    </source>
</evidence>
<dbReference type="GO" id="GO:0005524">
    <property type="term" value="F:ATP binding"/>
    <property type="evidence" value="ECO:0007669"/>
    <property type="project" value="UniProtKB-KW"/>
</dbReference>
<evidence type="ECO:0000256" key="3">
    <source>
        <dbReference type="ARBA" id="ARBA00013253"/>
    </source>
</evidence>
<dbReference type="EMBL" id="AAAIXK010000008">
    <property type="protein sequence ID" value="EAC5551592.1"/>
    <property type="molecule type" value="Genomic_DNA"/>
</dbReference>
<evidence type="ECO:0000313" key="36">
    <source>
        <dbReference type="Proteomes" id="UP000528151"/>
    </source>
</evidence>
<dbReference type="PANTHER" id="PTHR43071:SF1">
    <property type="entry name" value="2-AMINO-4-HYDROXY-6-HYDROXYMETHYLDIHYDROPTERIDINE PYROPHOSPHOKINASE"/>
    <property type="match status" value="1"/>
</dbReference>
<dbReference type="CDD" id="cd00483">
    <property type="entry name" value="HPPK"/>
    <property type="match status" value="1"/>
</dbReference>
<comment type="catalytic activity">
    <reaction evidence="1">
        <text>6-hydroxymethyl-7,8-dihydropterin + ATP = (7,8-dihydropterin-6-yl)methyl diphosphate + AMP + H(+)</text>
        <dbReference type="Rhea" id="RHEA:11412"/>
        <dbReference type="ChEBI" id="CHEBI:15378"/>
        <dbReference type="ChEBI" id="CHEBI:30616"/>
        <dbReference type="ChEBI" id="CHEBI:44841"/>
        <dbReference type="ChEBI" id="CHEBI:72950"/>
        <dbReference type="ChEBI" id="CHEBI:456215"/>
        <dbReference type="EC" id="2.7.6.3"/>
    </reaction>
</comment>
<evidence type="ECO:0000256" key="2">
    <source>
        <dbReference type="ARBA" id="ARBA00005051"/>
    </source>
</evidence>
<sequence length="159" mass="17899">MAKAFLSIGTNLGERLENLNDALSGLAASDKIKITNVSSVYETDAVGYEDQAAFLNIAVEIETDFPPVDLLDFCLALELELGRVRLFKWGPRLIDIDVLLYDDVKIDTEKLKIPHPYMKERAFVLIPLIEISPEKSNLVDNPAILEEQGVRKIKNQVNW</sequence>
<dbReference type="EMBL" id="AAAREG010000025">
    <property type="protein sequence ID" value="EAE2355627.1"/>
    <property type="molecule type" value="Genomic_DNA"/>
</dbReference>
<evidence type="ECO:0000256" key="7">
    <source>
        <dbReference type="ARBA" id="ARBA00022840"/>
    </source>
</evidence>
<dbReference type="Proteomes" id="UP000272537">
    <property type="component" value="Unassembled WGS sequence"/>
</dbReference>
<evidence type="ECO:0000313" key="31">
    <source>
        <dbReference type="Proteomes" id="UP000467536"/>
    </source>
</evidence>
<dbReference type="EMBL" id="AABBZO010000004">
    <property type="protein sequence ID" value="EAG4461729.1"/>
    <property type="molecule type" value="Genomic_DNA"/>
</dbReference>
<evidence type="ECO:0000313" key="17">
    <source>
        <dbReference type="EMBL" id="EAG9388855.1"/>
    </source>
</evidence>
<dbReference type="EMBL" id="AAAJWF010000015">
    <property type="protein sequence ID" value="EAC7482021.1"/>
    <property type="molecule type" value="Genomic_DNA"/>
</dbReference>
<evidence type="ECO:0000313" key="12">
    <source>
        <dbReference type="EMBL" id="EAD1184761.1"/>
    </source>
</evidence>
<dbReference type="RefSeq" id="WP_003725754.1">
    <property type="nucleotide sequence ID" value="NC_021825.2"/>
</dbReference>
<evidence type="ECO:0000313" key="37">
    <source>
        <dbReference type="Proteomes" id="UP000544530"/>
    </source>
</evidence>
<evidence type="ECO:0000259" key="9">
    <source>
        <dbReference type="PROSITE" id="PS00794"/>
    </source>
</evidence>
<keyword evidence="6 14" id="KW-0418">Kinase</keyword>
<dbReference type="Proteomes" id="UP000365297">
    <property type="component" value="Unassembled WGS sequence"/>
</dbReference>
<dbReference type="PANTHER" id="PTHR43071">
    <property type="entry name" value="2-AMINO-4-HYDROXY-6-HYDROXYMETHYLDIHYDROPTERIDINE PYROPHOSPHOKINASE"/>
    <property type="match status" value="1"/>
</dbReference>
<dbReference type="EMBL" id="AAALRN010000002">
    <property type="protein sequence ID" value="EAD1184761.1"/>
    <property type="molecule type" value="Genomic_DNA"/>
</dbReference>
<dbReference type="NCBIfam" id="TIGR01498">
    <property type="entry name" value="folK"/>
    <property type="match status" value="1"/>
</dbReference>
<dbReference type="Proteomes" id="UP000403352">
    <property type="component" value="Unassembled WGS sequence"/>
</dbReference>